<comment type="caution">
    <text evidence="2">The sequence shown here is derived from an EMBL/GenBank/DDBJ whole genome shotgun (WGS) entry which is preliminary data.</text>
</comment>
<keyword evidence="3" id="KW-1185">Reference proteome</keyword>
<name>A0AAD6VTA0_9AGAR</name>
<dbReference type="EMBL" id="JARJCW010000007">
    <property type="protein sequence ID" value="KAJ7222157.1"/>
    <property type="molecule type" value="Genomic_DNA"/>
</dbReference>
<reference evidence="2" key="1">
    <citation type="submission" date="2023-03" db="EMBL/GenBank/DDBJ databases">
        <title>Massive genome expansion in bonnet fungi (Mycena s.s.) driven by repeated elements and novel gene families across ecological guilds.</title>
        <authorList>
            <consortium name="Lawrence Berkeley National Laboratory"/>
            <person name="Harder C.B."/>
            <person name="Miyauchi S."/>
            <person name="Viragh M."/>
            <person name="Kuo A."/>
            <person name="Thoen E."/>
            <person name="Andreopoulos B."/>
            <person name="Lu D."/>
            <person name="Skrede I."/>
            <person name="Drula E."/>
            <person name="Henrissat B."/>
            <person name="Morin E."/>
            <person name="Kohler A."/>
            <person name="Barry K."/>
            <person name="LaButti K."/>
            <person name="Morin E."/>
            <person name="Salamov A."/>
            <person name="Lipzen A."/>
            <person name="Mereny Z."/>
            <person name="Hegedus B."/>
            <person name="Baldrian P."/>
            <person name="Stursova M."/>
            <person name="Weitz H."/>
            <person name="Taylor A."/>
            <person name="Grigoriev I.V."/>
            <person name="Nagy L.G."/>
            <person name="Martin F."/>
            <person name="Kauserud H."/>
        </authorList>
    </citation>
    <scope>NUCLEOTIDE SEQUENCE</scope>
    <source>
        <strain evidence="2">9144</strain>
    </source>
</reference>
<evidence type="ECO:0000256" key="1">
    <source>
        <dbReference type="SAM" id="MobiDB-lite"/>
    </source>
</evidence>
<dbReference type="Proteomes" id="UP001219525">
    <property type="component" value="Unassembled WGS sequence"/>
</dbReference>
<evidence type="ECO:0000313" key="3">
    <source>
        <dbReference type="Proteomes" id="UP001219525"/>
    </source>
</evidence>
<proteinExistence type="predicted"/>
<accession>A0AAD6VTA0</accession>
<evidence type="ECO:0000313" key="2">
    <source>
        <dbReference type="EMBL" id="KAJ7222157.1"/>
    </source>
</evidence>
<organism evidence="2 3">
    <name type="scientific">Mycena pura</name>
    <dbReference type="NCBI Taxonomy" id="153505"/>
    <lineage>
        <taxon>Eukaryota</taxon>
        <taxon>Fungi</taxon>
        <taxon>Dikarya</taxon>
        <taxon>Basidiomycota</taxon>
        <taxon>Agaricomycotina</taxon>
        <taxon>Agaricomycetes</taxon>
        <taxon>Agaricomycetidae</taxon>
        <taxon>Agaricales</taxon>
        <taxon>Marasmiineae</taxon>
        <taxon>Mycenaceae</taxon>
        <taxon>Mycena</taxon>
    </lineage>
</organism>
<sequence>MCINVSVLAEYQKASDRKSPELPVIGVTPQRLLLLPPMHVVCTSPAVARSQWTHRTFRTLFPGCQPHSALQMTHGQSDGLAVPSTGTRRTPETSRPSTHTRTSLFEARYVLPAAVPLTNQALRRLGGINGAIRANVIATTNSGQGVWLPKQKSVYLALASGPLTGAPAQTRSPTCARISRRARLEHSDAACAAESRVRGAFVPHPGAPRPPPCGAIASRARGYAVQMRRSARVGGVDCRTTDGGAEGRSEYEEHLIYLILMSAVDVNVEYNRIITYGRFNLLVKDLWLSQWSRSSQRNGELARRLGNRLGLCRRAAGPKYNCPHVAGRCRPHKAAQKYPVRKPAPSGASATSWNYSHVADLDCC</sequence>
<dbReference type="AlphaFoldDB" id="A0AAD6VTA0"/>
<feature type="region of interest" description="Disordered" evidence="1">
    <location>
        <begin position="75"/>
        <end position="100"/>
    </location>
</feature>
<protein>
    <submittedName>
        <fullName evidence="2">Uncharacterized protein</fullName>
    </submittedName>
</protein>
<feature type="compositionally biased region" description="Low complexity" evidence="1">
    <location>
        <begin position="83"/>
        <end position="100"/>
    </location>
</feature>
<gene>
    <name evidence="2" type="ORF">GGX14DRAFT_387989</name>
</gene>